<evidence type="ECO:0000256" key="12">
    <source>
        <dbReference type="ARBA" id="ARBA00022723"/>
    </source>
</evidence>
<evidence type="ECO:0000256" key="21">
    <source>
        <dbReference type="ARBA" id="ARBA00030876"/>
    </source>
</evidence>
<feature type="compositionally biased region" description="Basic and acidic residues" evidence="23">
    <location>
        <begin position="70"/>
        <end position="86"/>
    </location>
</feature>
<evidence type="ECO:0000256" key="3">
    <source>
        <dbReference type="ARBA" id="ARBA00004305"/>
    </source>
</evidence>
<comment type="pathway">
    <text evidence="5">Cofactor biosynthesis; tetrahydrofolylpolyglutamate biosynthesis.</text>
</comment>
<dbReference type="Proteomes" id="UP000596902">
    <property type="component" value="Unassembled WGS sequence"/>
</dbReference>
<dbReference type="GO" id="GO:0004326">
    <property type="term" value="F:tetrahydrofolylpolyglutamate synthase activity"/>
    <property type="evidence" value="ECO:0007669"/>
    <property type="project" value="UniProtKB-EC"/>
</dbReference>
<dbReference type="Gene3D" id="3.40.1190.10">
    <property type="entry name" value="Mur-like, catalytic domain"/>
    <property type="match status" value="1"/>
</dbReference>
<dbReference type="SMART" id="SM00066">
    <property type="entry name" value="GAL4"/>
    <property type="match status" value="1"/>
</dbReference>
<dbReference type="AlphaFoldDB" id="A0A8H7AZH8"/>
<dbReference type="PANTHER" id="PTHR11136">
    <property type="entry name" value="FOLYLPOLYGLUTAMATE SYNTHASE-RELATED"/>
    <property type="match status" value="1"/>
</dbReference>
<evidence type="ECO:0000256" key="1">
    <source>
        <dbReference type="ARBA" id="ARBA00001944"/>
    </source>
</evidence>
<comment type="subcellular location">
    <subcellularLocation>
        <location evidence="4">Cytoplasm</location>
    </subcellularLocation>
    <subcellularLocation>
        <location evidence="2">Mitochondrion inner membrane</location>
    </subcellularLocation>
    <subcellularLocation>
        <location evidence="3">Mitochondrion matrix</location>
    </subcellularLocation>
</comment>
<evidence type="ECO:0000256" key="14">
    <source>
        <dbReference type="ARBA" id="ARBA00022792"/>
    </source>
</evidence>
<evidence type="ECO:0000256" key="9">
    <source>
        <dbReference type="ARBA" id="ARBA00022490"/>
    </source>
</evidence>
<dbReference type="SUPFAM" id="SSF53623">
    <property type="entry name" value="MurD-like peptide ligases, catalytic domain"/>
    <property type="match status" value="1"/>
</dbReference>
<dbReference type="GO" id="GO:0005524">
    <property type="term" value="F:ATP binding"/>
    <property type="evidence" value="ECO:0007669"/>
    <property type="project" value="UniProtKB-KW"/>
</dbReference>
<dbReference type="UniPathway" id="UPA00850"/>
<evidence type="ECO:0000256" key="23">
    <source>
        <dbReference type="SAM" id="MobiDB-lite"/>
    </source>
</evidence>
<dbReference type="GO" id="GO:0005759">
    <property type="term" value="C:mitochondrial matrix"/>
    <property type="evidence" value="ECO:0007669"/>
    <property type="project" value="UniProtKB-SubCell"/>
</dbReference>
<proteinExistence type="inferred from homology"/>
<dbReference type="GO" id="GO:0006351">
    <property type="term" value="P:DNA-templated transcription"/>
    <property type="evidence" value="ECO:0007669"/>
    <property type="project" value="InterPro"/>
</dbReference>
<dbReference type="EMBL" id="JAAABM010000017">
    <property type="protein sequence ID" value="KAF7672209.1"/>
    <property type="molecule type" value="Genomic_DNA"/>
</dbReference>
<dbReference type="GO" id="GO:0008270">
    <property type="term" value="F:zinc ion binding"/>
    <property type="evidence" value="ECO:0007669"/>
    <property type="project" value="InterPro"/>
</dbReference>
<feature type="region of interest" description="Disordered" evidence="23">
    <location>
        <begin position="55"/>
        <end position="91"/>
    </location>
</feature>
<evidence type="ECO:0000256" key="2">
    <source>
        <dbReference type="ARBA" id="ARBA00004273"/>
    </source>
</evidence>
<dbReference type="InterPro" id="IPR001138">
    <property type="entry name" value="Zn2Cys6_DnaBD"/>
</dbReference>
<keyword evidence="10" id="KW-0554">One-carbon metabolism</keyword>
<evidence type="ECO:0000259" key="24">
    <source>
        <dbReference type="PROSITE" id="PS50048"/>
    </source>
</evidence>
<dbReference type="CDD" id="cd12148">
    <property type="entry name" value="fungal_TF_MHR"/>
    <property type="match status" value="1"/>
</dbReference>
<evidence type="ECO:0000256" key="19">
    <source>
        <dbReference type="ARBA" id="ARBA00023242"/>
    </source>
</evidence>
<keyword evidence="18" id="KW-0472">Membrane</keyword>
<sequence length="1191" mass="131189">MDFGGKLMKTCDPCKTRKVRCGGIGHPGATKCLNCARRNEVCNFSPVRIRKRRYASSSQQESVIGSAKNVDSELRDESEIHHDDHSSFGSMSKYDGLQELYVDRLLSTPDQDNALSAQSPSLQDLGVFGSEYSLTFFPEARLKELAIRLGHDRVSHAGAKVTNIIGERMKTIERVPAPAPDSDRIRVFDIEEEYIANCIQAYFEHVDPIHPFLDRRRFESIALSPNLSDKLASEKSWSALFYAILALGSQYLDGGSYEPTKSGSWRFFGTALAIFPDLLISRTTLNTVQALTAMAIFASNLSCLQIEYAMVSEGAKKAQTLGYNRSTAPGNDERNRTFYVLYFLEKNMSFNIGRCSAIMDSDISSAIPTQPLSCSGTSFDWTRASIRISRLLSRIYASLFSVSVRGRPKAYYNTTIHNLKSELGAWAKTIPVELRPGQPIRPYTQTTQMIDISIRLHYLYHGTMLHLDRTALQMEDESDARCDLVHGIMRTARTVLELTKFIDVQPYTPIWVLASVPLAAYLVLFDMVIDNPTHSKTTANLALLDVGCGHFSGLEYASQGTLPGSIASEFTQIARSYVRAQNDSEKNSRPKSSPMYAGGVAPIEGLQETTVAEVSSAFPSYADLQPFPLGWNLRNDGGTMLDGESLDLFGSYYSLWDEGAAYNTMNLPIARLYHTAATMEKRDYAAAVAALNTLQSNFSIVDAIRKSGRGMNKQAIPEMIEWCRKAGYEPLEFDRLRPIHIAGTKGKGSTSAFISSILSQYATSRDAQTPPSKIGLYTSPHLRFVRERIQIDNEPISEEKFAKYFFEVWDKLEAAAKTENAPADVPTKPVYFRYLTLMALHAYLKEGVDSAVIECGIGGEFDSTNILTKPTVTAVTSLGIDHTAMLGSTLPEIAWHKAGIFKEGSVAFTARQKDEAMTVLEERAAEKGTKLHTIDIHPALANNEIKLGLGAAFQKINASVAIAAAAAHLRALGHTSVPDPTVVPHIELPSEFIRGLEQVRWAGRCEIRRETNVAWHIDGGHTMESIEVTGKWFAEQIKMATSTATSQSKVPRILIFNQQTRDANALAKALYTALQSGITSGSQSPFTHVIFTTNQTFSEGYKPDLVSMNTNQQDVDTLAVQKALANTWSDIDSTAEVHVLRTIEEAVGTARKVAQDYAKQAGADAEVMVLVTGSLHLVGGALEVLETAKAQ</sequence>
<comment type="similarity">
    <text evidence="6">Belongs to the folylpolyglutamate synthase family.</text>
</comment>
<evidence type="ECO:0000256" key="13">
    <source>
        <dbReference type="ARBA" id="ARBA00022741"/>
    </source>
</evidence>
<dbReference type="Gene3D" id="4.10.240.10">
    <property type="entry name" value="Zn(2)-C6 fungal-type DNA-binding domain"/>
    <property type="match status" value="1"/>
</dbReference>
<comment type="catalytic activity">
    <reaction evidence="22">
        <text>(6S)-5,6,7,8-tetrahydrofolyl-(gamma-L-Glu)(n) + L-glutamate + ATP = (6S)-5,6,7,8-tetrahydrofolyl-(gamma-L-Glu)(n+1) + ADP + phosphate + H(+)</text>
        <dbReference type="Rhea" id="RHEA:10580"/>
        <dbReference type="Rhea" id="RHEA-COMP:14738"/>
        <dbReference type="Rhea" id="RHEA-COMP:14740"/>
        <dbReference type="ChEBI" id="CHEBI:15378"/>
        <dbReference type="ChEBI" id="CHEBI:29985"/>
        <dbReference type="ChEBI" id="CHEBI:30616"/>
        <dbReference type="ChEBI" id="CHEBI:43474"/>
        <dbReference type="ChEBI" id="CHEBI:141005"/>
        <dbReference type="ChEBI" id="CHEBI:456216"/>
        <dbReference type="EC" id="6.3.2.17"/>
    </reaction>
</comment>
<keyword evidence="11" id="KW-0436">Ligase</keyword>
<feature type="domain" description="Zn(2)-C6 fungal-type" evidence="24">
    <location>
        <begin position="10"/>
        <end position="44"/>
    </location>
</feature>
<comment type="cofactor">
    <cofactor evidence="1">
        <name>a monovalent cation</name>
        <dbReference type="ChEBI" id="CHEBI:60242"/>
    </cofactor>
</comment>
<evidence type="ECO:0000256" key="7">
    <source>
        <dbReference type="ARBA" id="ARBA00013025"/>
    </source>
</evidence>
<organism evidence="25 26">
    <name type="scientific">Alternaria burnsii</name>
    <dbReference type="NCBI Taxonomy" id="1187904"/>
    <lineage>
        <taxon>Eukaryota</taxon>
        <taxon>Fungi</taxon>
        <taxon>Dikarya</taxon>
        <taxon>Ascomycota</taxon>
        <taxon>Pezizomycotina</taxon>
        <taxon>Dothideomycetes</taxon>
        <taxon>Pleosporomycetidae</taxon>
        <taxon>Pleosporales</taxon>
        <taxon>Pleosporineae</taxon>
        <taxon>Pleosporaceae</taxon>
        <taxon>Alternaria</taxon>
        <taxon>Alternaria sect. Alternaria</taxon>
    </lineage>
</organism>
<evidence type="ECO:0000256" key="22">
    <source>
        <dbReference type="ARBA" id="ARBA00047493"/>
    </source>
</evidence>
<evidence type="ECO:0000256" key="10">
    <source>
        <dbReference type="ARBA" id="ARBA00022563"/>
    </source>
</evidence>
<evidence type="ECO:0000256" key="18">
    <source>
        <dbReference type="ARBA" id="ARBA00023136"/>
    </source>
</evidence>
<dbReference type="SUPFAM" id="SSF57701">
    <property type="entry name" value="Zn2/Cys6 DNA-binding domain"/>
    <property type="match status" value="1"/>
</dbReference>
<dbReference type="InterPro" id="IPR001645">
    <property type="entry name" value="Folylpolyglutamate_synth"/>
</dbReference>
<evidence type="ECO:0000256" key="15">
    <source>
        <dbReference type="ARBA" id="ARBA00022840"/>
    </source>
</evidence>
<protein>
    <recommendedName>
        <fullName evidence="8">Folylpolyglutamate synthase</fullName>
        <ecNumber evidence="7">6.3.2.17</ecNumber>
    </recommendedName>
    <alternativeName>
        <fullName evidence="21">Folylpoly-gamma-glutamate synthetase</fullName>
    </alternativeName>
    <alternativeName>
        <fullName evidence="20">Tetrahydrofolylpolyglutamate synthase</fullName>
    </alternativeName>
</protein>
<dbReference type="Gene3D" id="3.90.190.20">
    <property type="entry name" value="Mur ligase, C-terminal domain"/>
    <property type="match status" value="1"/>
</dbReference>
<dbReference type="PROSITE" id="PS01011">
    <property type="entry name" value="FOLYLPOLYGLU_SYNT_1"/>
    <property type="match status" value="1"/>
</dbReference>
<dbReference type="GO" id="GO:0000981">
    <property type="term" value="F:DNA-binding transcription factor activity, RNA polymerase II-specific"/>
    <property type="evidence" value="ECO:0007669"/>
    <property type="project" value="InterPro"/>
</dbReference>
<dbReference type="PANTHER" id="PTHR11136:SF5">
    <property type="entry name" value="FOLYLPOLYGLUTAMATE SYNTHASE, MITOCHONDRIAL"/>
    <property type="match status" value="1"/>
</dbReference>
<dbReference type="PROSITE" id="PS50048">
    <property type="entry name" value="ZN2_CY6_FUNGAL_2"/>
    <property type="match status" value="1"/>
</dbReference>
<dbReference type="SUPFAM" id="SSF53244">
    <property type="entry name" value="MurD-like peptide ligases, peptide-binding domain"/>
    <property type="match status" value="1"/>
</dbReference>
<dbReference type="NCBIfam" id="TIGR01499">
    <property type="entry name" value="folC"/>
    <property type="match status" value="1"/>
</dbReference>
<keyword evidence="16" id="KW-0460">Magnesium</keyword>
<evidence type="ECO:0000313" key="26">
    <source>
        <dbReference type="Proteomes" id="UP000596902"/>
    </source>
</evidence>
<keyword evidence="12" id="KW-0479">Metal-binding</keyword>
<dbReference type="GO" id="GO:0003677">
    <property type="term" value="F:DNA binding"/>
    <property type="evidence" value="ECO:0007669"/>
    <property type="project" value="InterPro"/>
</dbReference>
<dbReference type="RefSeq" id="XP_038782567.1">
    <property type="nucleotide sequence ID" value="XM_038934766.1"/>
</dbReference>
<dbReference type="GeneID" id="62207944"/>
<accession>A0A8H7AZH8</accession>
<dbReference type="GO" id="GO:0006730">
    <property type="term" value="P:one-carbon metabolic process"/>
    <property type="evidence" value="ECO:0007669"/>
    <property type="project" value="UniProtKB-KW"/>
</dbReference>
<evidence type="ECO:0000256" key="20">
    <source>
        <dbReference type="ARBA" id="ARBA00030592"/>
    </source>
</evidence>
<evidence type="ECO:0000256" key="8">
    <source>
        <dbReference type="ARBA" id="ARBA00018660"/>
    </source>
</evidence>
<dbReference type="GO" id="GO:0005829">
    <property type="term" value="C:cytosol"/>
    <property type="evidence" value="ECO:0007669"/>
    <property type="project" value="TreeGrafter"/>
</dbReference>
<evidence type="ECO:0000256" key="4">
    <source>
        <dbReference type="ARBA" id="ARBA00004496"/>
    </source>
</evidence>
<keyword evidence="19" id="KW-0539">Nucleus</keyword>
<evidence type="ECO:0000256" key="17">
    <source>
        <dbReference type="ARBA" id="ARBA00023128"/>
    </source>
</evidence>
<gene>
    <name evidence="25" type="ORF">GT037_009719</name>
</gene>
<dbReference type="InterPro" id="IPR007219">
    <property type="entry name" value="XnlR_reg_dom"/>
</dbReference>
<dbReference type="InterPro" id="IPR036565">
    <property type="entry name" value="Mur-like_cat_sf"/>
</dbReference>
<dbReference type="GO" id="GO:0005743">
    <property type="term" value="C:mitochondrial inner membrane"/>
    <property type="evidence" value="ECO:0007669"/>
    <property type="project" value="UniProtKB-SubCell"/>
</dbReference>
<dbReference type="InterPro" id="IPR036615">
    <property type="entry name" value="Mur_ligase_C_dom_sf"/>
</dbReference>
<evidence type="ECO:0000256" key="6">
    <source>
        <dbReference type="ARBA" id="ARBA00008276"/>
    </source>
</evidence>
<evidence type="ECO:0000256" key="11">
    <source>
        <dbReference type="ARBA" id="ARBA00022598"/>
    </source>
</evidence>
<keyword evidence="9" id="KW-0963">Cytoplasm</keyword>
<reference evidence="25" key="1">
    <citation type="submission" date="2020-01" db="EMBL/GenBank/DDBJ databases">
        <authorList>
            <person name="Feng Z.H.Z."/>
        </authorList>
    </citation>
    <scope>NUCLEOTIDE SEQUENCE</scope>
    <source>
        <strain evidence="25">CBS107.38</strain>
    </source>
</reference>
<keyword evidence="15" id="KW-0067">ATP-binding</keyword>
<evidence type="ECO:0000313" key="25">
    <source>
        <dbReference type="EMBL" id="KAF7672209.1"/>
    </source>
</evidence>
<keyword evidence="13" id="KW-0547">Nucleotide-binding</keyword>
<dbReference type="InterPro" id="IPR018109">
    <property type="entry name" value="Folylpolyglutamate_synth_CS"/>
</dbReference>
<keyword evidence="17" id="KW-0496">Mitochondrion</keyword>
<name>A0A8H7AZH8_9PLEO</name>
<comment type="caution">
    <text evidence="25">The sequence shown here is derived from an EMBL/GenBank/DDBJ whole genome shotgun (WGS) entry which is preliminary data.</text>
</comment>
<dbReference type="FunFam" id="3.90.190.20:FF:000009">
    <property type="entry name" value="Folylpolyglutamate synthase"/>
    <property type="match status" value="1"/>
</dbReference>
<dbReference type="PROSITE" id="PS00463">
    <property type="entry name" value="ZN2_CY6_FUNGAL_1"/>
    <property type="match status" value="1"/>
</dbReference>
<keyword evidence="26" id="KW-1185">Reference proteome</keyword>
<evidence type="ECO:0000256" key="16">
    <source>
        <dbReference type="ARBA" id="ARBA00022842"/>
    </source>
</evidence>
<keyword evidence="14" id="KW-0999">Mitochondrion inner membrane</keyword>
<dbReference type="FunFam" id="3.40.1190.10:FF:000009">
    <property type="entry name" value="Folylpolyglutamate synthase"/>
    <property type="match status" value="1"/>
</dbReference>
<dbReference type="EC" id="6.3.2.17" evidence="7"/>
<evidence type="ECO:0000256" key="5">
    <source>
        <dbReference type="ARBA" id="ARBA00005150"/>
    </source>
</evidence>
<dbReference type="Pfam" id="PF04082">
    <property type="entry name" value="Fungal_trans"/>
    <property type="match status" value="1"/>
</dbReference>
<dbReference type="PROSITE" id="PS01012">
    <property type="entry name" value="FOLYLPOLYGLU_SYNT_2"/>
    <property type="match status" value="1"/>
</dbReference>
<reference evidence="25" key="2">
    <citation type="submission" date="2020-08" db="EMBL/GenBank/DDBJ databases">
        <title>Draft Genome Sequence of Cumin Blight Pathogen Alternaria burnsii.</title>
        <authorList>
            <person name="Feng Z."/>
        </authorList>
    </citation>
    <scope>NUCLEOTIDE SEQUENCE</scope>
    <source>
        <strain evidence="25">CBS107.38</strain>
    </source>
</reference>
<dbReference type="InterPro" id="IPR036864">
    <property type="entry name" value="Zn2-C6_fun-type_DNA-bd_sf"/>
</dbReference>